<evidence type="ECO:0000259" key="6">
    <source>
        <dbReference type="Pfam" id="PF04130"/>
    </source>
</evidence>
<comment type="subcellular location">
    <subcellularLocation>
        <location evidence="1">Cytoplasm</location>
        <location evidence="1">Cytoskeleton</location>
    </subcellularLocation>
</comment>
<name>A0A1D6E2U2_MAIZE</name>
<accession>A0A1D6E2U2</accession>
<evidence type="ECO:0000256" key="3">
    <source>
        <dbReference type="ARBA" id="ARBA00022490"/>
    </source>
</evidence>
<dbReference type="InterPro" id="IPR040457">
    <property type="entry name" value="GCP_C"/>
</dbReference>
<dbReference type="Pfam" id="PF04130">
    <property type="entry name" value="GCP_C_terminal"/>
    <property type="match status" value="1"/>
</dbReference>
<dbReference type="GO" id="GO:0043015">
    <property type="term" value="F:gamma-tubulin binding"/>
    <property type="evidence" value="ECO:0007669"/>
    <property type="project" value="InterPro"/>
</dbReference>
<proteinExistence type="inferred from homology"/>
<keyword evidence="5" id="KW-0206">Cytoskeleton</keyword>
<sequence>MFFRCFLSDESKQVATIIKSMLQLALELRSCFQSGDTCDLSVNQLSNLQYLINFSQVDVIRTKFEDNIKDLYILHSKSSKYTELGLSRFWGYLNYNEYHSTKVSKDMDNFYF</sequence>
<evidence type="ECO:0000256" key="5">
    <source>
        <dbReference type="ARBA" id="ARBA00023212"/>
    </source>
</evidence>
<evidence type="ECO:0000256" key="4">
    <source>
        <dbReference type="ARBA" id="ARBA00022701"/>
    </source>
</evidence>
<dbReference type="EMBL" id="CM007648">
    <property type="protein sequence ID" value="ONM14904.1"/>
    <property type="molecule type" value="Genomic_DNA"/>
</dbReference>
<protein>
    <submittedName>
        <fullName evidence="7">Spc97 / Spc98 family of spindle pole body (SBP) component</fullName>
    </submittedName>
</protein>
<dbReference type="EMBL" id="CM007648">
    <property type="protein sequence ID" value="ONM14884.1"/>
    <property type="molecule type" value="Genomic_DNA"/>
</dbReference>
<dbReference type="GO" id="GO:0005874">
    <property type="term" value="C:microtubule"/>
    <property type="evidence" value="ECO:0007669"/>
    <property type="project" value="UniProtKB-KW"/>
</dbReference>
<evidence type="ECO:0000313" key="7">
    <source>
        <dbReference type="EMBL" id="ONM14911.1"/>
    </source>
</evidence>
<gene>
    <name evidence="7" type="ORF">ZEAMMB73_Zm00001d002644</name>
</gene>
<organism evidence="7">
    <name type="scientific">Zea mays</name>
    <name type="common">Maize</name>
    <dbReference type="NCBI Taxonomy" id="4577"/>
    <lineage>
        <taxon>Eukaryota</taxon>
        <taxon>Viridiplantae</taxon>
        <taxon>Streptophyta</taxon>
        <taxon>Embryophyta</taxon>
        <taxon>Tracheophyta</taxon>
        <taxon>Spermatophyta</taxon>
        <taxon>Magnoliopsida</taxon>
        <taxon>Liliopsida</taxon>
        <taxon>Poales</taxon>
        <taxon>Poaceae</taxon>
        <taxon>PACMAD clade</taxon>
        <taxon>Panicoideae</taxon>
        <taxon>Andropogonodae</taxon>
        <taxon>Andropogoneae</taxon>
        <taxon>Tripsacinae</taxon>
        <taxon>Zea</taxon>
    </lineage>
</organism>
<dbReference type="AlphaFoldDB" id="A0A1D6E2U2"/>
<dbReference type="EMBL" id="CM007648">
    <property type="protein sequence ID" value="ONM14911.1"/>
    <property type="molecule type" value="Genomic_DNA"/>
</dbReference>
<keyword evidence="3" id="KW-0963">Cytoplasm</keyword>
<evidence type="ECO:0000256" key="2">
    <source>
        <dbReference type="ARBA" id="ARBA00010337"/>
    </source>
</evidence>
<comment type="similarity">
    <text evidence="2">Belongs to the TUBGCP family.</text>
</comment>
<evidence type="ECO:0000256" key="1">
    <source>
        <dbReference type="ARBA" id="ARBA00004245"/>
    </source>
</evidence>
<feature type="domain" description="Gamma tubulin complex component C-terminal" evidence="6">
    <location>
        <begin position="2"/>
        <end position="98"/>
    </location>
</feature>
<keyword evidence="4" id="KW-0493">Microtubule</keyword>
<reference evidence="7" key="1">
    <citation type="submission" date="2015-12" db="EMBL/GenBank/DDBJ databases">
        <title>Update maize B73 reference genome by single molecule sequencing technologies.</title>
        <authorList>
            <consortium name="Maize Genome Sequencing Project"/>
            <person name="Ware D."/>
        </authorList>
    </citation>
    <scope>NUCLEOTIDE SEQUENCE [LARGE SCALE GENOMIC DNA]</scope>
    <source>
        <tissue evidence="7">Seedling</tissue>
    </source>
</reference>
<dbReference type="ExpressionAtlas" id="A0A1D6E2U2">
    <property type="expression patterns" value="baseline and differential"/>
</dbReference>
<dbReference type="Gene3D" id="1.20.120.1900">
    <property type="entry name" value="Gamma-tubulin complex, C-terminal domain"/>
    <property type="match status" value="1"/>
</dbReference>
<dbReference type="InterPro" id="IPR042241">
    <property type="entry name" value="GCP_C_sf"/>
</dbReference>